<dbReference type="PANTHER" id="PTHR43555:SF1">
    <property type="entry name" value="PHOSPHORIBOSYLFORMYLGLYCINAMIDINE SYNTHASE SUBUNIT PURL"/>
    <property type="match status" value="1"/>
</dbReference>
<keyword evidence="2 8" id="KW-0436">Ligase</keyword>
<dbReference type="FunFam" id="3.30.1330.10:FF:000004">
    <property type="entry name" value="Phosphoribosylformylglycinamidine synthase subunit PurL"/>
    <property type="match status" value="1"/>
</dbReference>
<comment type="function">
    <text evidence="8">Part of the phosphoribosylformylglycinamidine synthase complex involved in the purines biosynthetic pathway. Catalyzes the ATP-dependent conversion of formylglycinamide ribonucleotide (FGAR) and glutamine to yield formylglycinamidine ribonucleotide (FGAM) and glutamate. The FGAM synthase complex is composed of three subunits. PurQ produces an ammonia molecule by converting glutamine to glutamate. PurL transfers the ammonia molecule to FGAR to form FGAM in an ATP-dependent manner. PurS interacts with PurQ and PurL and is thought to assist in the transfer of the ammonia molecule from PurQ to PurL.</text>
</comment>
<evidence type="ECO:0000256" key="2">
    <source>
        <dbReference type="ARBA" id="ARBA00022598"/>
    </source>
</evidence>
<comment type="subunit">
    <text evidence="8">Monomer. Part of the FGAM synthase complex composed of 1 PurL, 1 PurQ and 2 PurS subunits.</text>
</comment>
<gene>
    <name evidence="8" type="primary">purL</name>
    <name evidence="12" type="ORF">CRV08_02895</name>
</gene>
<dbReference type="GO" id="GO:0000287">
    <property type="term" value="F:magnesium ion binding"/>
    <property type="evidence" value="ECO:0007669"/>
    <property type="project" value="UniProtKB-UniRule"/>
</dbReference>
<dbReference type="GO" id="GO:0005524">
    <property type="term" value="F:ATP binding"/>
    <property type="evidence" value="ECO:0007669"/>
    <property type="project" value="UniProtKB-UniRule"/>
</dbReference>
<feature type="binding site" evidence="8">
    <location>
        <position position="535"/>
    </location>
    <ligand>
        <name>ATP</name>
        <dbReference type="ChEBI" id="CHEBI:30616"/>
    </ligand>
</feature>
<keyword evidence="5 8" id="KW-0658">Purine biosynthesis</keyword>
<feature type="domain" description="PurM-like C-terminal" evidence="10">
    <location>
        <begin position="206"/>
        <end position="360"/>
    </location>
</feature>
<dbReference type="GO" id="GO:0006189">
    <property type="term" value="P:'de novo' IMP biosynthetic process"/>
    <property type="evidence" value="ECO:0007669"/>
    <property type="project" value="UniProtKB-UniRule"/>
</dbReference>
<accession>A0A4Q0YGD2</accession>
<dbReference type="InterPro" id="IPR010918">
    <property type="entry name" value="PurM-like_C_dom"/>
</dbReference>
<keyword evidence="1 8" id="KW-0963">Cytoplasm</keyword>
<feature type="active site" description="Proton acceptor" evidence="8">
    <location>
        <position position="94"/>
    </location>
</feature>
<dbReference type="NCBIfam" id="TIGR01736">
    <property type="entry name" value="FGAM_synth_II"/>
    <property type="match status" value="1"/>
</dbReference>
<proteinExistence type="inferred from homology"/>
<dbReference type="EMBL" id="PDKJ01000002">
    <property type="protein sequence ID" value="RXJ69667.1"/>
    <property type="molecule type" value="Genomic_DNA"/>
</dbReference>
<dbReference type="Pfam" id="PF02769">
    <property type="entry name" value="AIRS_C"/>
    <property type="match status" value="2"/>
</dbReference>
<dbReference type="PIRSF" id="PIRSF001587">
    <property type="entry name" value="FGAM_synthase_II"/>
    <property type="match status" value="1"/>
</dbReference>
<comment type="similarity">
    <text evidence="8">Belongs to the FGAMS family.</text>
</comment>
<dbReference type="EC" id="6.3.5.3" evidence="8"/>
<feature type="active site" evidence="8">
    <location>
        <position position="48"/>
    </location>
</feature>
<keyword evidence="4 8" id="KW-0547">Nucleotide-binding</keyword>
<dbReference type="Gene3D" id="3.90.650.10">
    <property type="entry name" value="PurM-like C-terminal domain"/>
    <property type="match status" value="2"/>
</dbReference>
<dbReference type="InterPro" id="IPR010074">
    <property type="entry name" value="PRibForGlyAmidine_synth_PurL"/>
</dbReference>
<evidence type="ECO:0000256" key="8">
    <source>
        <dbReference type="HAMAP-Rule" id="MF_00420"/>
    </source>
</evidence>
<dbReference type="RefSeq" id="WP_128978881.1">
    <property type="nucleotide sequence ID" value="NZ_PDKJ01000002.1"/>
</dbReference>
<feature type="binding site" evidence="8">
    <location>
        <position position="116"/>
    </location>
    <ligand>
        <name>Mg(2+)</name>
        <dbReference type="ChEBI" id="CHEBI:18420"/>
        <label>2</label>
    </ligand>
</feature>
<feature type="binding site" evidence="8">
    <location>
        <position position="536"/>
    </location>
    <ligand>
        <name>Mg(2+)</name>
        <dbReference type="ChEBI" id="CHEBI:18420"/>
        <label>1</label>
    </ligand>
</feature>
<keyword evidence="7 8" id="KW-0460">Magnesium</keyword>
<sequence length="737" mass="80308">MQKEEMNLEELALAHSLTLEELDNIKEILGRDPNYVEIGIFSAMWSEHCSYKSSKKYLSGFPTSAPWVIQGPGENAGVIDIGDGYAAVFKMESHNHPSFIEPYQGAATGVGGIMRDVFTMGARPVASMNLIQFAEIEGDSEIAQKHRFLLRGVVSGIGGYGNCMGVPTIGGQTNFEDCYAGNNLVNAFNLGIAKADEIFYGKAEGIGNPVMYVGSKTGRDGLGGAVMSSASFDEDSESKRPTVQVGDPFTEKLLLEACLELFKEDLIIGIQDMGAAGLTSSSFEMAGRSGSGMIMHLDRVPAREEGMTPYDFMLSESQERMLICAKKGCEAKIIEIFQKWELDVAVIGEVTNTGNMELFWHGEKVADIPVQPVSEEAPILDRPVAKPAYLEGIENVDMNKDIPNQEAFDKLFSDMEVVDKSWVYNQYDSMVQTNTVKGPGKLDGSVIRIKETGKALAMSADCNTRQCYINPELGAAAAVMESGRNVAMTGAVPKAITDCLNFGNPQNPEVMWQFAQSCEGIKKACKELNTPVIGGNVSLYNETNGVGVFPTPAIAMVGVNDDENKVLPSCFQNDGDFAYLLGDTKSEFGASLYMKRFYDKVAGVHPEVDFDKELNLWNSVIEANKQDLLEAAKDVNVGGLAIALAKMAVVGNKGVEATIELEDNRDIFSETLSRAVVEVTPDNAESFERLCRNRGISYTKLGVIGGGKIAINDVYKELDEAKNIYFNRFKEVIEQDL</sequence>
<feature type="binding site" evidence="8">
    <location>
        <position position="538"/>
    </location>
    <ligand>
        <name>substrate</name>
    </ligand>
</feature>
<comment type="caution">
    <text evidence="12">The sequence shown here is derived from an EMBL/GenBank/DDBJ whole genome shotgun (WGS) entry which is preliminary data.</text>
</comment>
<comment type="catalytic activity">
    <reaction evidence="8">
        <text>N(2)-formyl-N(1)-(5-phospho-beta-D-ribosyl)glycinamide + L-glutamine + ATP + H2O = 2-formamido-N(1)-(5-O-phospho-beta-D-ribosyl)acetamidine + L-glutamate + ADP + phosphate + H(+)</text>
        <dbReference type="Rhea" id="RHEA:17129"/>
        <dbReference type="ChEBI" id="CHEBI:15377"/>
        <dbReference type="ChEBI" id="CHEBI:15378"/>
        <dbReference type="ChEBI" id="CHEBI:29985"/>
        <dbReference type="ChEBI" id="CHEBI:30616"/>
        <dbReference type="ChEBI" id="CHEBI:43474"/>
        <dbReference type="ChEBI" id="CHEBI:58359"/>
        <dbReference type="ChEBI" id="CHEBI:147286"/>
        <dbReference type="ChEBI" id="CHEBI:147287"/>
        <dbReference type="ChEBI" id="CHEBI:456216"/>
        <dbReference type="EC" id="6.3.5.3"/>
    </reaction>
</comment>
<dbReference type="GO" id="GO:0005737">
    <property type="term" value="C:cytoplasm"/>
    <property type="evidence" value="ECO:0007669"/>
    <property type="project" value="UniProtKB-SubCell"/>
</dbReference>
<reference evidence="12 13" key="1">
    <citation type="submission" date="2017-10" db="EMBL/GenBank/DDBJ databases">
        <title>Genomics of the genus Arcobacter.</title>
        <authorList>
            <person name="Perez-Cataluna A."/>
            <person name="Figueras M.J."/>
        </authorList>
    </citation>
    <scope>NUCLEOTIDE SEQUENCE [LARGE SCALE GENOMIC DNA]</scope>
    <source>
        <strain evidence="12 13">CECT 8993</strain>
    </source>
</reference>
<evidence type="ECO:0000256" key="5">
    <source>
        <dbReference type="ARBA" id="ARBA00022755"/>
    </source>
</evidence>
<dbReference type="NCBIfam" id="NF002290">
    <property type="entry name" value="PRK01213.1"/>
    <property type="match status" value="1"/>
</dbReference>
<dbReference type="InterPro" id="IPR036676">
    <property type="entry name" value="PurM-like_C_sf"/>
</dbReference>
<evidence type="ECO:0000256" key="3">
    <source>
        <dbReference type="ARBA" id="ARBA00022723"/>
    </source>
</evidence>
<evidence type="ECO:0000256" key="4">
    <source>
        <dbReference type="ARBA" id="ARBA00022741"/>
    </source>
</evidence>
<comment type="pathway">
    <text evidence="8">Purine metabolism; IMP biosynthesis via de novo pathway; 5-amino-1-(5-phospho-D-ribosyl)imidazole from N(2)-formyl-N(1)-(5-phospho-D-ribosyl)glycinamide: step 1/2.</text>
</comment>
<dbReference type="Gene3D" id="3.30.1330.10">
    <property type="entry name" value="PurM-like, N-terminal domain"/>
    <property type="match status" value="2"/>
</dbReference>
<organism evidence="12 13">
    <name type="scientific">Halarcobacter ebronensis</name>
    <dbReference type="NCBI Taxonomy" id="1462615"/>
    <lineage>
        <taxon>Bacteria</taxon>
        <taxon>Pseudomonadati</taxon>
        <taxon>Campylobacterota</taxon>
        <taxon>Epsilonproteobacteria</taxon>
        <taxon>Campylobacterales</taxon>
        <taxon>Arcobacteraceae</taxon>
        <taxon>Halarcobacter</taxon>
    </lineage>
</organism>
<feature type="domain" description="PurM-like C-terminal" evidence="10">
    <location>
        <begin position="574"/>
        <end position="708"/>
    </location>
</feature>
<dbReference type="AlphaFoldDB" id="A0A4Q0YGD2"/>
<feature type="domain" description="PurM-like N-terminal" evidence="9">
    <location>
        <begin position="73"/>
        <end position="192"/>
    </location>
</feature>
<evidence type="ECO:0000256" key="1">
    <source>
        <dbReference type="ARBA" id="ARBA00022490"/>
    </source>
</evidence>
<feature type="binding site" evidence="8">
    <location>
        <begin position="93"/>
        <end position="96"/>
    </location>
    <ligand>
        <name>substrate</name>
    </ligand>
</feature>
<dbReference type="InterPro" id="IPR036921">
    <property type="entry name" value="PurM-like_N_sf"/>
</dbReference>
<comment type="subcellular location">
    <subcellularLocation>
        <location evidence="8">Cytoplasm</location>
    </subcellularLocation>
</comment>
<feature type="binding site" evidence="8">
    <location>
        <position position="498"/>
    </location>
    <ligand>
        <name>ATP</name>
        <dbReference type="ChEBI" id="CHEBI:30616"/>
    </ligand>
</feature>
<feature type="binding site" evidence="8">
    <location>
        <position position="272"/>
    </location>
    <ligand>
        <name>Mg(2+)</name>
        <dbReference type="ChEBI" id="CHEBI:18420"/>
        <label>2</label>
    </ligand>
</feature>
<evidence type="ECO:0000313" key="13">
    <source>
        <dbReference type="Proteomes" id="UP000290172"/>
    </source>
</evidence>
<name>A0A4Q0YGD2_9BACT</name>
<dbReference type="HAMAP" id="MF_00420">
    <property type="entry name" value="PurL_2"/>
    <property type="match status" value="1"/>
</dbReference>
<feature type="binding site" evidence="8">
    <location>
        <position position="92"/>
    </location>
    <ligand>
        <name>Mg(2+)</name>
        <dbReference type="ChEBI" id="CHEBI:18420"/>
        <label>1</label>
    </ligand>
</feature>
<dbReference type="SUPFAM" id="SSF55326">
    <property type="entry name" value="PurM N-terminal domain-like"/>
    <property type="match status" value="2"/>
</dbReference>
<evidence type="ECO:0000259" key="9">
    <source>
        <dbReference type="Pfam" id="PF00586"/>
    </source>
</evidence>
<evidence type="ECO:0000313" key="12">
    <source>
        <dbReference type="EMBL" id="RXJ69667.1"/>
    </source>
</evidence>
<dbReference type="Proteomes" id="UP000290172">
    <property type="component" value="Unassembled WGS sequence"/>
</dbReference>
<feature type="binding site" evidence="8">
    <location>
        <position position="90"/>
    </location>
    <ligand>
        <name>ATP</name>
        <dbReference type="ChEBI" id="CHEBI:30616"/>
    </ligand>
</feature>
<dbReference type="SUPFAM" id="SSF56042">
    <property type="entry name" value="PurM C-terminal domain-like"/>
    <property type="match status" value="2"/>
</dbReference>
<dbReference type="Pfam" id="PF00586">
    <property type="entry name" value="AIRS"/>
    <property type="match status" value="2"/>
</dbReference>
<keyword evidence="3 8" id="KW-0479">Metal-binding</keyword>
<keyword evidence="6 8" id="KW-0067">ATP-binding</keyword>
<evidence type="ECO:0000256" key="7">
    <source>
        <dbReference type="ARBA" id="ARBA00022842"/>
    </source>
</evidence>
<evidence type="ECO:0000259" key="10">
    <source>
        <dbReference type="Pfam" id="PF02769"/>
    </source>
</evidence>
<dbReference type="CDD" id="cd02204">
    <property type="entry name" value="PurL_repeat2"/>
    <property type="match status" value="1"/>
</dbReference>
<evidence type="ECO:0000256" key="6">
    <source>
        <dbReference type="ARBA" id="ARBA00022840"/>
    </source>
</evidence>
<feature type="binding site" evidence="8">
    <location>
        <position position="115"/>
    </location>
    <ligand>
        <name>substrate</name>
    </ligand>
</feature>
<evidence type="ECO:0000259" key="11">
    <source>
        <dbReference type="Pfam" id="PF18072"/>
    </source>
</evidence>
<dbReference type="PANTHER" id="PTHR43555">
    <property type="entry name" value="PHOSPHORIBOSYLFORMYLGLYCINAMIDINE SYNTHASE SUBUNIT PURL"/>
    <property type="match status" value="1"/>
</dbReference>
<dbReference type="Pfam" id="PF18072">
    <property type="entry name" value="FGAR-AT_linker"/>
    <property type="match status" value="1"/>
</dbReference>
<comment type="caution">
    <text evidence="8">Lacks conserved residue(s) required for the propagation of feature annotation.</text>
</comment>
<protein>
    <recommendedName>
        <fullName evidence="8">Phosphoribosylformylglycinamidine synthase subunit PurL</fullName>
        <shortName evidence="8">FGAM synthase</shortName>
        <ecNumber evidence="8">6.3.5.3</ecNumber>
    </recommendedName>
    <alternativeName>
        <fullName evidence="8">Formylglycinamide ribonucleotide amidotransferase subunit II</fullName>
        <shortName evidence="8">FGAR amidotransferase II</shortName>
        <shortName evidence="8">FGAR-AT II</shortName>
    </alternativeName>
    <alternativeName>
        <fullName evidence="8">Glutamine amidotransferase PurL</fullName>
    </alternativeName>
    <alternativeName>
        <fullName evidence="8">Phosphoribosylformylglycinamidine synthase subunit II</fullName>
    </alternativeName>
</protein>
<dbReference type="CDD" id="cd02203">
    <property type="entry name" value="PurL_repeat1"/>
    <property type="match status" value="1"/>
</dbReference>
<dbReference type="InterPro" id="IPR041609">
    <property type="entry name" value="PurL_linker"/>
</dbReference>
<feature type="binding site" evidence="8">
    <location>
        <position position="244"/>
    </location>
    <ligand>
        <name>substrate</name>
    </ligand>
</feature>
<feature type="binding site" evidence="8">
    <location>
        <position position="51"/>
    </location>
    <ligand>
        <name>ATP</name>
        <dbReference type="ChEBI" id="CHEBI:30616"/>
    </ligand>
</feature>
<feature type="binding site" evidence="8">
    <location>
        <begin position="316"/>
        <end position="318"/>
    </location>
    <ligand>
        <name>substrate</name>
    </ligand>
</feature>
<feature type="domain" description="Phosphoribosylformylglycinamidine synthase linker" evidence="11">
    <location>
        <begin position="13"/>
        <end position="52"/>
    </location>
</feature>
<dbReference type="InterPro" id="IPR016188">
    <property type="entry name" value="PurM-like_N"/>
</dbReference>
<feature type="domain" description="PurM-like N-terminal" evidence="9">
    <location>
        <begin position="443"/>
        <end position="559"/>
    </location>
</feature>
<dbReference type="UniPathway" id="UPA00074">
    <property type="reaction ID" value="UER00128"/>
</dbReference>
<dbReference type="GO" id="GO:0004642">
    <property type="term" value="F:phosphoribosylformylglycinamidine synthase activity"/>
    <property type="evidence" value="ECO:0007669"/>
    <property type="project" value="UniProtKB-UniRule"/>
</dbReference>